<evidence type="ECO:0000313" key="3">
    <source>
        <dbReference type="EMBL" id="GAA4825819.1"/>
    </source>
</evidence>
<feature type="domain" description="Hemerythrin-like" evidence="2">
    <location>
        <begin position="3"/>
        <end position="108"/>
    </location>
</feature>
<feature type="region of interest" description="Disordered" evidence="1">
    <location>
        <begin position="117"/>
        <end position="161"/>
    </location>
</feature>
<comment type="caution">
    <text evidence="3">The sequence shown here is derived from an EMBL/GenBank/DDBJ whole genome shotgun (WGS) entry which is preliminary data.</text>
</comment>
<evidence type="ECO:0000256" key="1">
    <source>
        <dbReference type="SAM" id="MobiDB-lite"/>
    </source>
</evidence>
<name>A0ABP9D699_9ACTN</name>
<organism evidence="3 4">
    <name type="scientific">Tomitella cavernea</name>
    <dbReference type="NCBI Taxonomy" id="1387982"/>
    <lineage>
        <taxon>Bacteria</taxon>
        <taxon>Bacillati</taxon>
        <taxon>Actinomycetota</taxon>
        <taxon>Actinomycetes</taxon>
        <taxon>Mycobacteriales</taxon>
        <taxon>Tomitella</taxon>
    </lineage>
</organism>
<keyword evidence="4" id="KW-1185">Reference proteome</keyword>
<protein>
    <recommendedName>
        <fullName evidence="2">Hemerythrin-like domain-containing protein</fullName>
    </recommendedName>
</protein>
<gene>
    <name evidence="3" type="ORF">GCM10023353_38700</name>
</gene>
<proteinExistence type="predicted"/>
<dbReference type="EMBL" id="BAABKQ010000002">
    <property type="protein sequence ID" value="GAA4825819.1"/>
    <property type="molecule type" value="Genomic_DNA"/>
</dbReference>
<reference evidence="4" key="1">
    <citation type="journal article" date="2019" name="Int. J. Syst. Evol. Microbiol.">
        <title>The Global Catalogue of Microorganisms (GCM) 10K type strain sequencing project: providing services to taxonomists for standard genome sequencing and annotation.</title>
        <authorList>
            <consortium name="The Broad Institute Genomics Platform"/>
            <consortium name="The Broad Institute Genome Sequencing Center for Infectious Disease"/>
            <person name="Wu L."/>
            <person name="Ma J."/>
        </authorList>
    </citation>
    <scope>NUCLEOTIDE SEQUENCE [LARGE SCALE GENOMIC DNA]</scope>
    <source>
        <strain evidence="4">JCM 18542</strain>
    </source>
</reference>
<dbReference type="Pfam" id="PF01814">
    <property type="entry name" value="Hemerythrin"/>
    <property type="match status" value="1"/>
</dbReference>
<dbReference type="PANTHER" id="PTHR35585">
    <property type="entry name" value="HHE DOMAIN PROTEIN (AFU_ORTHOLOGUE AFUA_4G00730)"/>
    <property type="match status" value="1"/>
</dbReference>
<evidence type="ECO:0000313" key="4">
    <source>
        <dbReference type="Proteomes" id="UP001500839"/>
    </source>
</evidence>
<dbReference type="InterPro" id="IPR012312">
    <property type="entry name" value="Hemerythrin-like"/>
</dbReference>
<evidence type="ECO:0000259" key="2">
    <source>
        <dbReference type="Pfam" id="PF01814"/>
    </source>
</evidence>
<feature type="compositionally biased region" description="Gly residues" evidence="1">
    <location>
        <begin position="152"/>
        <end position="161"/>
    </location>
</feature>
<dbReference type="PANTHER" id="PTHR35585:SF1">
    <property type="entry name" value="HHE DOMAIN PROTEIN (AFU_ORTHOLOGUE AFUA_4G00730)"/>
    <property type="match status" value="1"/>
</dbReference>
<sequence length="161" mass="17604">MLALLTHERREVDTLFQRLETLDPAAHEQRRDLGEKTTSTCVTHTVAEEAIVYPSLAEHEKCGAARARNDHAEVEEELKQPEQLSADSEEFVDMLHTVIGNVRAHIAEVAGGFDRLRDAAGGRNTGKRNGSPGRCRRAPAYVDPPLASPRPAGGGQKCSRV</sequence>
<accession>A0ABP9D699</accession>
<dbReference type="RefSeq" id="WP_200175329.1">
    <property type="nucleotide sequence ID" value="NZ_BAABKQ010000002.1"/>
</dbReference>
<dbReference type="Proteomes" id="UP001500839">
    <property type="component" value="Unassembled WGS sequence"/>
</dbReference>